<sequence>MSVHVKDEIDSAAKAEVIVSQNQGNPEPQQVVPESAVSNGAIGDNFVLSTATTVDSRVGNNLGQEETEAPPKQFKPRE</sequence>
<evidence type="ECO:0000313" key="2">
    <source>
        <dbReference type="EMBL" id="MED6128623.1"/>
    </source>
</evidence>
<name>A0ABU6RWV1_9FABA</name>
<comment type="caution">
    <text evidence="2">The sequence shown here is derived from an EMBL/GenBank/DDBJ whole genome shotgun (WGS) entry which is preliminary data.</text>
</comment>
<keyword evidence="3" id="KW-1185">Reference proteome</keyword>
<evidence type="ECO:0000313" key="3">
    <source>
        <dbReference type="Proteomes" id="UP001341840"/>
    </source>
</evidence>
<reference evidence="2 3" key="1">
    <citation type="journal article" date="2023" name="Plants (Basel)">
        <title>Bridging the Gap: Combining Genomics and Transcriptomics Approaches to Understand Stylosanthes scabra, an Orphan Legume from the Brazilian Caatinga.</title>
        <authorList>
            <person name="Ferreira-Neto J.R.C."/>
            <person name="da Silva M.D."/>
            <person name="Binneck E."/>
            <person name="de Melo N.F."/>
            <person name="da Silva R.H."/>
            <person name="de Melo A.L.T.M."/>
            <person name="Pandolfi V."/>
            <person name="Bustamante F.O."/>
            <person name="Brasileiro-Vidal A.C."/>
            <person name="Benko-Iseppon A.M."/>
        </authorList>
    </citation>
    <scope>NUCLEOTIDE SEQUENCE [LARGE SCALE GENOMIC DNA]</scope>
    <source>
        <tissue evidence="2">Leaves</tissue>
    </source>
</reference>
<dbReference type="EMBL" id="JASCZI010032904">
    <property type="protein sequence ID" value="MED6128623.1"/>
    <property type="molecule type" value="Genomic_DNA"/>
</dbReference>
<feature type="region of interest" description="Disordered" evidence="1">
    <location>
        <begin position="57"/>
        <end position="78"/>
    </location>
</feature>
<protein>
    <submittedName>
        <fullName evidence="2">Uncharacterized protein</fullName>
    </submittedName>
</protein>
<gene>
    <name evidence="2" type="ORF">PIB30_099687</name>
</gene>
<dbReference type="Proteomes" id="UP001341840">
    <property type="component" value="Unassembled WGS sequence"/>
</dbReference>
<organism evidence="2 3">
    <name type="scientific">Stylosanthes scabra</name>
    <dbReference type="NCBI Taxonomy" id="79078"/>
    <lineage>
        <taxon>Eukaryota</taxon>
        <taxon>Viridiplantae</taxon>
        <taxon>Streptophyta</taxon>
        <taxon>Embryophyta</taxon>
        <taxon>Tracheophyta</taxon>
        <taxon>Spermatophyta</taxon>
        <taxon>Magnoliopsida</taxon>
        <taxon>eudicotyledons</taxon>
        <taxon>Gunneridae</taxon>
        <taxon>Pentapetalae</taxon>
        <taxon>rosids</taxon>
        <taxon>fabids</taxon>
        <taxon>Fabales</taxon>
        <taxon>Fabaceae</taxon>
        <taxon>Papilionoideae</taxon>
        <taxon>50 kb inversion clade</taxon>
        <taxon>dalbergioids sensu lato</taxon>
        <taxon>Dalbergieae</taxon>
        <taxon>Pterocarpus clade</taxon>
        <taxon>Stylosanthes</taxon>
    </lineage>
</organism>
<accession>A0ABU6RWV1</accession>
<proteinExistence type="predicted"/>
<evidence type="ECO:0000256" key="1">
    <source>
        <dbReference type="SAM" id="MobiDB-lite"/>
    </source>
</evidence>